<name>A0ABW0BJA8_9ACTN</name>
<dbReference type="RefSeq" id="WP_378590413.1">
    <property type="nucleotide sequence ID" value="NZ_JBHSKD010000011.1"/>
</dbReference>
<reference evidence="3" key="1">
    <citation type="journal article" date="2019" name="Int. J. Syst. Evol. Microbiol.">
        <title>The Global Catalogue of Microorganisms (GCM) 10K type strain sequencing project: providing services to taxonomists for standard genome sequencing and annotation.</title>
        <authorList>
            <consortium name="The Broad Institute Genomics Platform"/>
            <consortium name="The Broad Institute Genome Sequencing Center for Infectious Disease"/>
            <person name="Wu L."/>
            <person name="Ma J."/>
        </authorList>
    </citation>
    <scope>NUCLEOTIDE SEQUENCE [LARGE SCALE GENOMIC DNA]</scope>
    <source>
        <strain evidence="3">DFY41</strain>
    </source>
</reference>
<accession>A0ABW0BJA8</accession>
<feature type="region of interest" description="Disordered" evidence="1">
    <location>
        <begin position="1"/>
        <end position="21"/>
    </location>
</feature>
<gene>
    <name evidence="2" type="ORF">ACFPGP_12060</name>
</gene>
<dbReference type="EMBL" id="JBHSKD010000011">
    <property type="protein sequence ID" value="MFC5177411.1"/>
    <property type="molecule type" value="Genomic_DNA"/>
</dbReference>
<evidence type="ECO:0000313" key="2">
    <source>
        <dbReference type="EMBL" id="MFC5177411.1"/>
    </source>
</evidence>
<comment type="caution">
    <text evidence="2">The sequence shown here is derived from an EMBL/GenBank/DDBJ whole genome shotgun (WGS) entry which is preliminary data.</text>
</comment>
<evidence type="ECO:0000256" key="1">
    <source>
        <dbReference type="SAM" id="MobiDB-lite"/>
    </source>
</evidence>
<evidence type="ECO:0008006" key="4">
    <source>
        <dbReference type="Google" id="ProtNLM"/>
    </source>
</evidence>
<protein>
    <recommendedName>
        <fullName evidence="4">HEAT repeat domain-containing protein</fullName>
    </recommendedName>
</protein>
<keyword evidence="3" id="KW-1185">Reference proteome</keyword>
<evidence type="ECO:0000313" key="3">
    <source>
        <dbReference type="Proteomes" id="UP001596087"/>
    </source>
</evidence>
<organism evidence="2 3">
    <name type="scientific">Nocardioides taihuensis</name>
    <dbReference type="NCBI Taxonomy" id="1835606"/>
    <lineage>
        <taxon>Bacteria</taxon>
        <taxon>Bacillati</taxon>
        <taxon>Actinomycetota</taxon>
        <taxon>Actinomycetes</taxon>
        <taxon>Propionibacteriales</taxon>
        <taxon>Nocardioidaceae</taxon>
        <taxon>Nocardioides</taxon>
    </lineage>
</organism>
<proteinExistence type="predicted"/>
<dbReference type="Proteomes" id="UP001596087">
    <property type="component" value="Unassembled WGS sequence"/>
</dbReference>
<sequence length="415" mass="45020">MPAHQRGRPQRLPDDPTPYTGRHVGCEQRAAWLLASSRILHPDPAVRSRTWFVEALRARDVPADPPRISRWESGAHPAQPHVIAAYEDILGVRPGTISAVTVGMRRAFGTHVPARDQVVRDDSRDLETLLDEVQSGRGSALSWERVAGSLTRHGRVFLRRSEWDDLAHRLVDELGRSVGLGYVGRFEAAVVLLRHPSSSGPLSRALGSYVMDPDAQVLGPVLNLLAERGEKHTSELVLRLLGSDRVPLRRAAASVAADKVRRGHFDLHLLPALEEHARLRLHHEDALDGGLDALDLATQLPTGPYSRIVDSIGGCASSCSGPGPTTSWSRDPRRFVWSARWRPACRWRPPAPTAGSPTSCCAGCCVRRCCTRTSRGATTPPCCSAPAPTATPSPTRARSSRAPPTTSSPRAPGPC</sequence>
<feature type="region of interest" description="Disordered" evidence="1">
    <location>
        <begin position="373"/>
        <end position="415"/>
    </location>
</feature>